<dbReference type="InterPro" id="IPR011738">
    <property type="entry name" value="Phage_CHP"/>
</dbReference>
<name>A0A6M3XTW3_9ZZZZ</name>
<organism evidence="2">
    <name type="scientific">viral metagenome</name>
    <dbReference type="NCBI Taxonomy" id="1070528"/>
    <lineage>
        <taxon>unclassified sequences</taxon>
        <taxon>metagenomes</taxon>
        <taxon>organismal metagenomes</taxon>
    </lineage>
</organism>
<proteinExistence type="predicted"/>
<dbReference type="InterPro" id="IPR021146">
    <property type="entry name" value="Phage_gp6-like_head-tail"/>
</dbReference>
<protein>
    <submittedName>
        <fullName evidence="2">Putative head-tail connector</fullName>
    </submittedName>
</protein>
<dbReference type="EMBL" id="MT144913">
    <property type="protein sequence ID" value="QJI01292.1"/>
    <property type="molecule type" value="Genomic_DNA"/>
</dbReference>
<dbReference type="Gene3D" id="1.10.3230.30">
    <property type="entry name" value="Phage gp6-like head-tail connector protein"/>
    <property type="match status" value="1"/>
</dbReference>
<dbReference type="NCBIfam" id="TIGR02215">
    <property type="entry name" value="phage_chp_gp8"/>
    <property type="match status" value="1"/>
</dbReference>
<accession>A0A6M3XTW3</accession>
<dbReference type="EMBL" id="MT143500">
    <property type="protein sequence ID" value="QJA97507.1"/>
    <property type="molecule type" value="Genomic_DNA"/>
</dbReference>
<sequence>MRLILTTAATEEPVSLSDARTHLRISDDETTEDALIQGIIMAARIEAERQLGRPLVSQTWTAKMDYFPDSDEIELPLPPLVSVATVKYIDPDGTLQTLSNTYYTVDTSGVLGRIYLNYGYSWPDIRVEPNAVRIEYVAGYGDASAVPEDVKSWMLLRIGDRYEHRESIVVGTIASKLPELGGLLLGDRVGF</sequence>
<evidence type="ECO:0000313" key="2">
    <source>
        <dbReference type="EMBL" id="QJI01292.1"/>
    </source>
</evidence>
<dbReference type="CDD" id="cd08054">
    <property type="entry name" value="gp6"/>
    <property type="match status" value="1"/>
</dbReference>
<gene>
    <name evidence="1" type="ORF">MM415B06176_0003</name>
    <name evidence="2" type="ORF">TM448B02461_0006</name>
</gene>
<evidence type="ECO:0000313" key="1">
    <source>
        <dbReference type="EMBL" id="QJA97507.1"/>
    </source>
</evidence>
<reference evidence="2" key="1">
    <citation type="submission" date="2020-03" db="EMBL/GenBank/DDBJ databases">
        <title>The deep terrestrial virosphere.</title>
        <authorList>
            <person name="Holmfeldt K."/>
            <person name="Nilsson E."/>
            <person name="Simone D."/>
            <person name="Lopez-Fernandez M."/>
            <person name="Wu X."/>
            <person name="de Brujin I."/>
            <person name="Lundin D."/>
            <person name="Andersson A."/>
            <person name="Bertilsson S."/>
            <person name="Dopson M."/>
        </authorList>
    </citation>
    <scope>NUCLEOTIDE SEQUENCE</scope>
    <source>
        <strain evidence="1">MM415B06176</strain>
        <strain evidence="2">TM448B02461</strain>
    </source>
</reference>
<dbReference type="Pfam" id="PF05135">
    <property type="entry name" value="Phage_connect_1"/>
    <property type="match status" value="1"/>
</dbReference>
<dbReference type="AlphaFoldDB" id="A0A6M3XTW3"/>